<protein>
    <submittedName>
        <fullName evidence="6">Uncharacterized protein</fullName>
    </submittedName>
</protein>
<keyword evidence="7" id="KW-1185">Reference proteome</keyword>
<feature type="coiled-coil region" evidence="5">
    <location>
        <begin position="233"/>
        <end position="267"/>
    </location>
</feature>
<comment type="subcellular location">
    <subcellularLocation>
        <location evidence="1">Cytoplasm</location>
    </subcellularLocation>
</comment>
<feature type="coiled-coil region" evidence="5">
    <location>
        <begin position="318"/>
        <end position="394"/>
    </location>
</feature>
<keyword evidence="2" id="KW-0963">Cytoplasm</keyword>
<feature type="coiled-coil region" evidence="5">
    <location>
        <begin position="713"/>
        <end position="740"/>
    </location>
</feature>
<proteinExistence type="predicted"/>
<feature type="coiled-coil region" evidence="5">
    <location>
        <begin position="430"/>
        <end position="468"/>
    </location>
</feature>
<evidence type="ECO:0000256" key="1">
    <source>
        <dbReference type="ARBA" id="ARBA00004496"/>
    </source>
</evidence>
<evidence type="ECO:0000256" key="4">
    <source>
        <dbReference type="ARBA" id="ARBA00023054"/>
    </source>
</evidence>
<name>A0ABQ9GLN9_9NEOP</name>
<feature type="coiled-coil region" evidence="5">
    <location>
        <begin position="959"/>
        <end position="986"/>
    </location>
</feature>
<reference evidence="6 7" key="1">
    <citation type="submission" date="2023-02" db="EMBL/GenBank/DDBJ databases">
        <title>LHISI_Scaffold_Assembly.</title>
        <authorList>
            <person name="Stuart O.P."/>
            <person name="Cleave R."/>
            <person name="Magrath M.J.L."/>
            <person name="Mikheyev A.S."/>
        </authorList>
    </citation>
    <scope>NUCLEOTIDE SEQUENCE [LARGE SCALE GENOMIC DNA]</scope>
    <source>
        <strain evidence="6">Daus_M_001</strain>
        <tissue evidence="6">Leg muscle</tissue>
    </source>
</reference>
<evidence type="ECO:0000313" key="6">
    <source>
        <dbReference type="EMBL" id="KAJ8872940.1"/>
    </source>
</evidence>
<feature type="coiled-coil region" evidence="5">
    <location>
        <begin position="768"/>
        <end position="795"/>
    </location>
</feature>
<keyword evidence="4 5" id="KW-0175">Coiled coil</keyword>
<comment type="caution">
    <text evidence="6">The sequence shown here is derived from an EMBL/GenBank/DDBJ whole genome shotgun (WGS) entry which is preliminary data.</text>
</comment>
<sequence>MRSPDMTPLPMVHAYVPMATYSKDPVGDEHVNDHHIESRQPMGSRESVVSLGCVYPRREGVVGQHTLADAGHGDMLVGRVNGSVTTAEQVAWEYRAARDALEMASNMSGYSSRFEVESNCSDRAETMSTISTVSGYEEEMFRIKRLLLMDTDATPPQKHRRMQKEFLSDNKRHSYPKNVVNGNSFDSMGKTENNVVEIAYLKSQLQDTVLEKEKYKEALESSTKASLEWQGKYQESLRQKAHVEGRLESLKTEFEFLQQKVGSIESENKSRRAVEGKIVFQEMEKMTCEHARIQQLSRDVQNKNHELSLQLELKDTALTHAKNELQEFESTNEKLRIQLHELQVELDSKDGAIQGLKAKIASLHVESQAHLQANAKANNTIVRMKGEIESLTKSSQWYCDQLHACQEAKVKVQQELMTFQSNHMSQSHLVEKLKNEVFDLQRTCGETRNRAVKEKESLMRKLEVIQADILEREAMILSQIQHGEASDTLATLAIKLKKIEEEKHGCNSNLDFTVEDLKQEILLLEKDLSSKNNKLETLESNNADLMIRITTIQKTLNERELYLQNLQNNHRTLEIALSKERENMKEKNNLNHELLTEKIDLEVALTTERKEKKEVDEAIEKLRTDFCNVSRNFQAMKADLRLKENHISNLEKLLKELQADRQNLAIKNETLPVVEKKAADLAVKQKSLEETVMKLMETVSIQEQQLVAQGKTIELHKSDLQKKEAMVAVLESEKWQLEESLRKEKTASQAMSDHLFQYGSPLKMMKELELARRLNEEYSESRKNMRKELKDSSSQTENVLIESKCLSYKPQLCHESSVNDQCVSELLSRKNNSKKIVDLCDNFEQLCSLVTETKSIVGNSLGRHTKKSDLSGNKLENVQSLCSTISVINNDLKKLLIIDGVLSSVNKSNEPYNVVVKDSTTSESLVAQEEDVSQSSFPQVRTVGMASVANQSSNEEVGTQAYRREVERLKAMMRLLETEHKEKHRRYELNVRTLLKEVKEHMRGRRAAEKHVKELTAGSADMKELRARVKVLEGEVEGSGTKCREQVQALEKLQLELLEAEKLRGRLEEAASKRAVLAAPEEDTAVTEQLELRARELQLQCSQEKVAELEEELRKSKIIIKELRKEVRFYLL</sequence>
<dbReference type="PANTHER" id="PTHR18902">
    <property type="entry name" value="NUCLEAR MITOTIC APPARATUS PROTEIN 1-RELATED"/>
    <property type="match status" value="1"/>
</dbReference>
<feature type="coiled-coil region" evidence="5">
    <location>
        <begin position="1043"/>
        <end position="1126"/>
    </location>
</feature>
<evidence type="ECO:0000256" key="3">
    <source>
        <dbReference type="ARBA" id="ARBA00022553"/>
    </source>
</evidence>
<feature type="coiled-coil region" evidence="5">
    <location>
        <begin position="514"/>
        <end position="670"/>
    </location>
</feature>
<evidence type="ECO:0000256" key="2">
    <source>
        <dbReference type="ARBA" id="ARBA00022490"/>
    </source>
</evidence>
<organism evidence="6 7">
    <name type="scientific">Dryococelus australis</name>
    <dbReference type="NCBI Taxonomy" id="614101"/>
    <lineage>
        <taxon>Eukaryota</taxon>
        <taxon>Metazoa</taxon>
        <taxon>Ecdysozoa</taxon>
        <taxon>Arthropoda</taxon>
        <taxon>Hexapoda</taxon>
        <taxon>Insecta</taxon>
        <taxon>Pterygota</taxon>
        <taxon>Neoptera</taxon>
        <taxon>Polyneoptera</taxon>
        <taxon>Phasmatodea</taxon>
        <taxon>Verophasmatodea</taxon>
        <taxon>Anareolatae</taxon>
        <taxon>Phasmatidae</taxon>
        <taxon>Eurycanthinae</taxon>
        <taxon>Dryococelus</taxon>
    </lineage>
</organism>
<keyword evidence="3" id="KW-0597">Phosphoprotein</keyword>
<gene>
    <name evidence="6" type="ORF">PR048_026556</name>
</gene>
<accession>A0ABQ9GLN9</accession>
<dbReference type="EMBL" id="JARBHB010000011">
    <property type="protein sequence ID" value="KAJ8872940.1"/>
    <property type="molecule type" value="Genomic_DNA"/>
</dbReference>
<dbReference type="Proteomes" id="UP001159363">
    <property type="component" value="Chromosome 10"/>
</dbReference>
<dbReference type="PANTHER" id="PTHR18902:SF31">
    <property type="entry name" value="PERICENTRIN_AKAP-450 CENTROSOMAL TARGETING DOMAIN-CONTAINING PROTEIN"/>
    <property type="match status" value="1"/>
</dbReference>
<evidence type="ECO:0000313" key="7">
    <source>
        <dbReference type="Proteomes" id="UP001159363"/>
    </source>
</evidence>
<dbReference type="InterPro" id="IPR051841">
    <property type="entry name" value="MT-Golgi_org_protein"/>
</dbReference>
<evidence type="ECO:0000256" key="5">
    <source>
        <dbReference type="SAM" id="Coils"/>
    </source>
</evidence>